<dbReference type="AlphaFoldDB" id="A0A1X3IWA8"/>
<dbReference type="Proteomes" id="UP000193942">
    <property type="component" value="Unassembled WGS sequence"/>
</dbReference>
<accession>A0A1X3IWA8</accession>
<gene>
    <name evidence="1" type="ORF">ECXG_00793</name>
</gene>
<protein>
    <submittedName>
        <fullName evidence="1">Methyl-accepting chemotaxis protein</fullName>
    </submittedName>
</protein>
<sequence>MGRDMHQLSDKKAQQLLEFVSNVEQAAKRGLEVNRELEFIPAEKKISTKQCEWILKDCKLFRSAIHRIFGLQQ</sequence>
<reference evidence="1 2" key="1">
    <citation type="submission" date="2010-04" db="EMBL/GenBank/DDBJ databases">
        <title>The Genome Sequence of Escherichia coli TA447.</title>
        <authorList>
            <consortium name="The Broad Institute Genome Sequencing Platform"/>
            <consortium name="The Broad Institute Genome Sequencing Center for Infectious Disease"/>
            <person name="Feldgarden M."/>
            <person name="Gordon D.M."/>
            <person name="Johnson J.R."/>
            <person name="Johnston B.D."/>
            <person name="Young S."/>
            <person name="Zeng Q."/>
            <person name="Koehrsen M."/>
            <person name="Alvarado L."/>
            <person name="Berlin A.M."/>
            <person name="Borenstein D."/>
            <person name="Chapman S.B."/>
            <person name="Chen Z."/>
            <person name="Engels R."/>
            <person name="Freedman E."/>
            <person name="Gellesch M."/>
            <person name="Goldberg J."/>
            <person name="Griggs A."/>
            <person name="Gujja S."/>
            <person name="Heilman E.R."/>
            <person name="Heiman D.I."/>
            <person name="Hepburn T.A."/>
            <person name="Howarth C."/>
            <person name="Jen D."/>
            <person name="Larson L."/>
            <person name="Mehta T."/>
            <person name="Park D."/>
            <person name="Pearson M."/>
            <person name="Richards J."/>
            <person name="Roberts A."/>
            <person name="Saif S."/>
            <person name="Shea T.D."/>
            <person name="Shenoy N."/>
            <person name="Sisk P."/>
            <person name="Stolte C."/>
            <person name="Sykes S.N."/>
            <person name="Walk T."/>
            <person name="White J."/>
            <person name="Yandava C."/>
            <person name="Haas B."/>
            <person name="Henn M.R."/>
            <person name="Nusbaum C."/>
            <person name="Birren B."/>
        </authorList>
    </citation>
    <scope>NUCLEOTIDE SEQUENCE [LARGE SCALE GENOMIC DNA]</scope>
    <source>
        <strain evidence="1 2">TA447</strain>
    </source>
</reference>
<organism evidence="1 2">
    <name type="scientific">Escherichia coli TA447</name>
    <dbReference type="NCBI Taxonomy" id="656447"/>
    <lineage>
        <taxon>Bacteria</taxon>
        <taxon>Pseudomonadati</taxon>
        <taxon>Pseudomonadota</taxon>
        <taxon>Gammaproteobacteria</taxon>
        <taxon>Enterobacterales</taxon>
        <taxon>Enterobacteriaceae</taxon>
        <taxon>Escherichia</taxon>
    </lineage>
</organism>
<dbReference type="EMBL" id="ADIZ01000031">
    <property type="protein sequence ID" value="OSK92283.1"/>
    <property type="molecule type" value="Genomic_DNA"/>
</dbReference>
<comment type="caution">
    <text evidence="1">The sequence shown here is derived from an EMBL/GenBank/DDBJ whole genome shotgun (WGS) entry which is preliminary data.</text>
</comment>
<evidence type="ECO:0000313" key="1">
    <source>
        <dbReference type="EMBL" id="OSK92283.1"/>
    </source>
</evidence>
<proteinExistence type="predicted"/>
<evidence type="ECO:0000313" key="2">
    <source>
        <dbReference type="Proteomes" id="UP000193942"/>
    </source>
</evidence>
<name>A0A1X3IWA8_ECOLX</name>